<keyword evidence="3" id="KW-1185">Reference proteome</keyword>
<evidence type="ECO:0000313" key="2">
    <source>
        <dbReference type="EMBL" id="SDX18630.1"/>
    </source>
</evidence>
<dbReference type="OrthoDB" id="9787435at2"/>
<dbReference type="InterPro" id="IPR052711">
    <property type="entry name" value="Zinc_ADH-like"/>
</dbReference>
<dbReference type="SUPFAM" id="SSF50129">
    <property type="entry name" value="GroES-like"/>
    <property type="match status" value="1"/>
</dbReference>
<dbReference type="Gene3D" id="3.40.50.720">
    <property type="entry name" value="NAD(P)-binding Rossmann-like Domain"/>
    <property type="match status" value="1"/>
</dbReference>
<dbReference type="Proteomes" id="UP000198534">
    <property type="component" value="Unassembled WGS sequence"/>
</dbReference>
<accession>A0A1H2ZMI8</accession>
<feature type="domain" description="Enoyl reductase (ER)" evidence="1">
    <location>
        <begin position="11"/>
        <end position="327"/>
    </location>
</feature>
<dbReference type="InterPro" id="IPR011032">
    <property type="entry name" value="GroES-like_sf"/>
</dbReference>
<organism evidence="2 3">
    <name type="scientific">Marininema mesophilum</name>
    <dbReference type="NCBI Taxonomy" id="1048340"/>
    <lineage>
        <taxon>Bacteria</taxon>
        <taxon>Bacillati</taxon>
        <taxon>Bacillota</taxon>
        <taxon>Bacilli</taxon>
        <taxon>Bacillales</taxon>
        <taxon>Thermoactinomycetaceae</taxon>
        <taxon>Marininema</taxon>
    </lineage>
</organism>
<dbReference type="EMBL" id="FNNQ01000011">
    <property type="protein sequence ID" value="SDX18630.1"/>
    <property type="molecule type" value="Genomic_DNA"/>
</dbReference>
<dbReference type="STRING" id="1048340.SAMN05444487_111131"/>
<dbReference type="InterPro" id="IPR020843">
    <property type="entry name" value="ER"/>
</dbReference>
<dbReference type="RefSeq" id="WP_091741015.1">
    <property type="nucleotide sequence ID" value="NZ_FNNQ01000011.1"/>
</dbReference>
<sequence length="330" mass="35884">MKAVTHVFPKGLDGLKVQEMPEIEPGKGEVRITLKSAGLNHRDLRVQQRDHSPEEPLILGSDGAGIIEKLGEGTTQLTVGQEVIINPSLGWPHKSDAPPDTFDILGVPTAGTFAEKIVVPAANIEPKPAYLSWEEASVLPIAALTGYRALFTRGRLQPGEHVLIVGIGSGVATFMLLMAKAAGARVTVTSRDEVKRQRALDMGADQAIDSSRDWNEQMNGEKAHLIIDSVGPATFPQSLAQLRPGGRLVNFGETSGPEVIIPLRPFFFGQFELIGTTLGCAEEFKETIQFMENHQIHPIVDRVYPLEEAASALKRIQDGEQYGNIALRMD</sequence>
<dbReference type="PANTHER" id="PTHR45033">
    <property type="match status" value="1"/>
</dbReference>
<protein>
    <submittedName>
        <fullName evidence="2">Zinc-binding alcohol dehydrogenase/oxidoreductase</fullName>
    </submittedName>
</protein>
<evidence type="ECO:0000259" key="1">
    <source>
        <dbReference type="SMART" id="SM00829"/>
    </source>
</evidence>
<dbReference type="AlphaFoldDB" id="A0A1H2ZMI8"/>
<dbReference type="Gene3D" id="3.90.180.10">
    <property type="entry name" value="Medium-chain alcohol dehydrogenases, catalytic domain"/>
    <property type="match status" value="1"/>
</dbReference>
<dbReference type="PANTHER" id="PTHR45033:SF3">
    <property type="entry name" value="DEHYDROGENASE, PUTATIVE (AFU_ORTHOLOGUE AFUA_2G13270)-RELATED"/>
    <property type="match status" value="1"/>
</dbReference>
<proteinExistence type="predicted"/>
<evidence type="ECO:0000313" key="3">
    <source>
        <dbReference type="Proteomes" id="UP000198534"/>
    </source>
</evidence>
<dbReference type="InterPro" id="IPR013149">
    <property type="entry name" value="ADH-like_C"/>
</dbReference>
<name>A0A1H2ZMI8_9BACL</name>
<dbReference type="Pfam" id="PF08240">
    <property type="entry name" value="ADH_N"/>
    <property type="match status" value="1"/>
</dbReference>
<dbReference type="InterPro" id="IPR013154">
    <property type="entry name" value="ADH-like_N"/>
</dbReference>
<dbReference type="Pfam" id="PF00107">
    <property type="entry name" value="ADH_zinc_N"/>
    <property type="match status" value="1"/>
</dbReference>
<dbReference type="SUPFAM" id="SSF51735">
    <property type="entry name" value="NAD(P)-binding Rossmann-fold domains"/>
    <property type="match status" value="1"/>
</dbReference>
<dbReference type="GO" id="GO:0016491">
    <property type="term" value="F:oxidoreductase activity"/>
    <property type="evidence" value="ECO:0007669"/>
    <property type="project" value="InterPro"/>
</dbReference>
<dbReference type="SMART" id="SM00829">
    <property type="entry name" value="PKS_ER"/>
    <property type="match status" value="1"/>
</dbReference>
<reference evidence="2 3" key="1">
    <citation type="submission" date="2016-10" db="EMBL/GenBank/DDBJ databases">
        <authorList>
            <person name="de Groot N.N."/>
        </authorList>
    </citation>
    <scope>NUCLEOTIDE SEQUENCE [LARGE SCALE GENOMIC DNA]</scope>
    <source>
        <strain evidence="2 3">DSM 45610</strain>
    </source>
</reference>
<dbReference type="InterPro" id="IPR036291">
    <property type="entry name" value="NAD(P)-bd_dom_sf"/>
</dbReference>
<gene>
    <name evidence="2" type="ORF">SAMN05444487_111131</name>
</gene>